<dbReference type="RefSeq" id="WP_011143365.1">
    <property type="nucleotide sequence ID" value="NC_005125.1"/>
</dbReference>
<gene>
    <name evidence="2" type="ordered locus">glr3376</name>
</gene>
<dbReference type="Proteomes" id="UP000000557">
    <property type="component" value="Chromosome"/>
</dbReference>
<keyword evidence="3" id="KW-1185">Reference proteome</keyword>
<reference evidence="2 3" key="1">
    <citation type="journal article" date="2003" name="DNA Res.">
        <title>Complete genome structure of Gloeobacter violaceus PCC 7421, a cyanobacterium that lacks thylakoids.</title>
        <authorList>
            <person name="Nakamura Y."/>
            <person name="Kaneko T."/>
            <person name="Sato S."/>
            <person name="Mimuro M."/>
            <person name="Miyashita H."/>
            <person name="Tsuchiya T."/>
            <person name="Sasamoto S."/>
            <person name="Watanabe A."/>
            <person name="Kawashima K."/>
            <person name="Kishida Y."/>
            <person name="Kiyokawa C."/>
            <person name="Kohara M."/>
            <person name="Matsumoto M."/>
            <person name="Matsuno A."/>
            <person name="Nakazaki N."/>
            <person name="Shimpo S."/>
            <person name="Takeuchi C."/>
            <person name="Yamada M."/>
            <person name="Tabata S."/>
        </authorList>
    </citation>
    <scope>NUCLEOTIDE SEQUENCE [LARGE SCALE GENOMIC DNA]</scope>
    <source>
        <strain evidence="3">ATCC 29082 / PCC 7421</strain>
    </source>
</reference>
<sequence>MTAFKTWVLAALTAVLLPGTVLASDENRLLLNGSVEGNETYSRLYLSSSAYVVKDRDFAPEQPRLGFFSTWIFDPAQDNLFEVRARYCVPDPGIDTDRAVLRQLDLLDGDQVLISLNEGVRALPAQRETVRPAYYSQPFARPVHGYRPTRHGLVPYVSYMPSAPVFNPAVTCASGTTGFELSPAADQLAALPDRTLKVRLHFSNGEQSGWQLGVATVRELKRLVAVRAELSGR</sequence>
<dbReference type="EMBL" id="BA000045">
    <property type="protein sequence ID" value="BAC91317.1"/>
    <property type="molecule type" value="Genomic_DNA"/>
</dbReference>
<dbReference type="HOGENOM" id="CLU_089326_0_0_3"/>
<evidence type="ECO:0000313" key="3">
    <source>
        <dbReference type="Proteomes" id="UP000000557"/>
    </source>
</evidence>
<proteinExistence type="predicted"/>
<dbReference type="OrthoDB" id="515301at2"/>
<evidence type="ECO:0000313" key="2">
    <source>
        <dbReference type="EMBL" id="BAC91317.1"/>
    </source>
</evidence>
<dbReference type="InParanoid" id="Q7NFZ8"/>
<dbReference type="PhylomeDB" id="Q7NFZ8"/>
<reference evidence="2 3" key="2">
    <citation type="journal article" date="2003" name="DNA Res.">
        <title>Complete genome structure of Gloeobacter violaceus PCC 7421, a cyanobacterium that lacks thylakoids (supplement).</title>
        <authorList>
            <person name="Nakamura Y."/>
            <person name="Kaneko T."/>
            <person name="Sato S."/>
            <person name="Mimuro M."/>
            <person name="Miyashita H."/>
            <person name="Tsuchiya T."/>
            <person name="Sasamoto S."/>
            <person name="Watanabe A."/>
            <person name="Kawashima K."/>
            <person name="Kishida Y."/>
            <person name="Kiyokawa C."/>
            <person name="Kohara M."/>
            <person name="Matsumoto M."/>
            <person name="Matsuno A."/>
            <person name="Nakazaki N."/>
            <person name="Shimpo S."/>
            <person name="Takeuchi C."/>
            <person name="Yamada M."/>
            <person name="Tabata S."/>
        </authorList>
    </citation>
    <scope>NUCLEOTIDE SEQUENCE [LARGE SCALE GENOMIC DNA]</scope>
    <source>
        <strain evidence="3">ATCC 29082 / PCC 7421</strain>
    </source>
</reference>
<accession>Q7NFZ8</accession>
<dbReference type="KEGG" id="gvi:glr3376"/>
<feature type="chain" id="PRO_5004291831" evidence="1">
    <location>
        <begin position="24"/>
        <end position="233"/>
    </location>
</feature>
<name>Q7NFZ8_GLOVI</name>
<protein>
    <submittedName>
        <fullName evidence="2">Glr3376 protein</fullName>
    </submittedName>
</protein>
<organism evidence="2 3">
    <name type="scientific">Gloeobacter violaceus (strain ATCC 29082 / PCC 7421)</name>
    <dbReference type="NCBI Taxonomy" id="251221"/>
    <lineage>
        <taxon>Bacteria</taxon>
        <taxon>Bacillati</taxon>
        <taxon>Cyanobacteriota</taxon>
        <taxon>Cyanophyceae</taxon>
        <taxon>Gloeobacterales</taxon>
        <taxon>Gloeobacteraceae</taxon>
        <taxon>Gloeobacter</taxon>
    </lineage>
</organism>
<dbReference type="AlphaFoldDB" id="Q7NFZ8"/>
<evidence type="ECO:0000256" key="1">
    <source>
        <dbReference type="SAM" id="SignalP"/>
    </source>
</evidence>
<dbReference type="EnsemblBacteria" id="BAC91317">
    <property type="protein sequence ID" value="BAC91317"/>
    <property type="gene ID" value="BAC91317"/>
</dbReference>
<feature type="signal peptide" evidence="1">
    <location>
        <begin position="1"/>
        <end position="23"/>
    </location>
</feature>
<keyword evidence="1" id="KW-0732">Signal</keyword>